<keyword evidence="2" id="KW-1185">Reference proteome</keyword>
<dbReference type="SUPFAM" id="SSF56672">
    <property type="entry name" value="DNA/RNA polymerases"/>
    <property type="match status" value="1"/>
</dbReference>
<dbReference type="EMBL" id="ML170737">
    <property type="protein sequence ID" value="TDL13308.1"/>
    <property type="molecule type" value="Genomic_DNA"/>
</dbReference>
<evidence type="ECO:0000313" key="2">
    <source>
        <dbReference type="Proteomes" id="UP000294933"/>
    </source>
</evidence>
<feature type="non-terminal residue" evidence="1">
    <location>
        <position position="1"/>
    </location>
</feature>
<evidence type="ECO:0008006" key="3">
    <source>
        <dbReference type="Google" id="ProtNLM"/>
    </source>
</evidence>
<dbReference type="AlphaFoldDB" id="A0A4Y7PE88"/>
<dbReference type="InterPro" id="IPR043502">
    <property type="entry name" value="DNA/RNA_pol_sf"/>
</dbReference>
<dbReference type="Proteomes" id="UP000294933">
    <property type="component" value="Unassembled WGS sequence"/>
</dbReference>
<dbReference type="VEuPathDB" id="FungiDB:BD410DRAFT_703138"/>
<dbReference type="STRING" id="50990.A0A4Y7PE88"/>
<dbReference type="OrthoDB" id="5599163at2759"/>
<proteinExistence type="predicted"/>
<dbReference type="Gene3D" id="3.30.70.270">
    <property type="match status" value="1"/>
</dbReference>
<feature type="non-terminal residue" evidence="1">
    <location>
        <position position="93"/>
    </location>
</feature>
<protein>
    <recommendedName>
        <fullName evidence="3">DNA/RNA polymerase</fullName>
    </recommendedName>
</protein>
<gene>
    <name evidence="1" type="ORF">BD410DRAFT_703138</name>
</gene>
<organism evidence="1 2">
    <name type="scientific">Rickenella mellea</name>
    <dbReference type="NCBI Taxonomy" id="50990"/>
    <lineage>
        <taxon>Eukaryota</taxon>
        <taxon>Fungi</taxon>
        <taxon>Dikarya</taxon>
        <taxon>Basidiomycota</taxon>
        <taxon>Agaricomycotina</taxon>
        <taxon>Agaricomycetes</taxon>
        <taxon>Hymenochaetales</taxon>
        <taxon>Rickenellaceae</taxon>
        <taxon>Rickenella</taxon>
    </lineage>
</organism>
<reference evidence="1 2" key="1">
    <citation type="submission" date="2018-06" db="EMBL/GenBank/DDBJ databases">
        <title>A transcriptomic atlas of mushroom development highlights an independent origin of complex multicellularity.</title>
        <authorList>
            <consortium name="DOE Joint Genome Institute"/>
            <person name="Krizsan K."/>
            <person name="Almasi E."/>
            <person name="Merenyi Z."/>
            <person name="Sahu N."/>
            <person name="Viragh M."/>
            <person name="Koszo T."/>
            <person name="Mondo S."/>
            <person name="Kiss B."/>
            <person name="Balint B."/>
            <person name="Kues U."/>
            <person name="Barry K."/>
            <person name="Hegedus J.C."/>
            <person name="Henrissat B."/>
            <person name="Johnson J."/>
            <person name="Lipzen A."/>
            <person name="Ohm R."/>
            <person name="Nagy I."/>
            <person name="Pangilinan J."/>
            <person name="Yan J."/>
            <person name="Xiong Y."/>
            <person name="Grigoriev I.V."/>
            <person name="Hibbett D.S."/>
            <person name="Nagy L.G."/>
        </authorList>
    </citation>
    <scope>NUCLEOTIDE SEQUENCE [LARGE SCALE GENOMIC DNA]</scope>
    <source>
        <strain evidence="1 2">SZMC22713</strain>
    </source>
</reference>
<name>A0A4Y7PE88_9AGAM</name>
<evidence type="ECO:0000313" key="1">
    <source>
        <dbReference type="EMBL" id="TDL13308.1"/>
    </source>
</evidence>
<dbReference type="InterPro" id="IPR043128">
    <property type="entry name" value="Rev_trsase/Diguanyl_cyclase"/>
</dbReference>
<accession>A0A4Y7PE88</accession>
<sequence>KTIPTPPGLMPKIIELLKEKIAAGVYESSDASYRSGWFAVPKKNGELRPVISLEGVNSVTIKNAGEPPVITVFVEKFGGKSIYSCLDIFVGFD</sequence>
<dbReference type="Gene3D" id="3.10.10.10">
    <property type="entry name" value="HIV Type 1 Reverse Transcriptase, subunit A, domain 1"/>
    <property type="match status" value="1"/>
</dbReference>